<evidence type="ECO:0000256" key="6">
    <source>
        <dbReference type="ARBA" id="ARBA00035243"/>
    </source>
</evidence>
<evidence type="ECO:0000256" key="2">
    <source>
        <dbReference type="ARBA" id="ARBA00022730"/>
    </source>
</evidence>
<evidence type="ECO:0000256" key="7">
    <source>
        <dbReference type="HAMAP-Rule" id="MF_01325"/>
    </source>
</evidence>
<dbReference type="PROSITE" id="PS00474">
    <property type="entry name" value="RIBOSOMAL_L3"/>
    <property type="match status" value="1"/>
</dbReference>
<dbReference type="AlphaFoldDB" id="I4EC72"/>
<dbReference type="PANTHER" id="PTHR11229">
    <property type="entry name" value="50S RIBOSOMAL PROTEIN L3"/>
    <property type="match status" value="1"/>
</dbReference>
<comment type="function">
    <text evidence="7 9">One of the primary rRNA binding proteins, it binds directly near the 3'-end of the 23S rRNA, where it nucleates assembly of the 50S subunit.</text>
</comment>
<comment type="subunit">
    <text evidence="7 9">Part of the 50S ribosomal subunit. Forms a cluster with proteins L14 and L19.</text>
</comment>
<reference evidence="11 12" key="1">
    <citation type="journal article" date="2012" name="ISME J.">
        <title>Nitrification expanded: discovery, physiology and genomics of a nitrite-oxidizing bacterium from the phylum Chloroflexi.</title>
        <authorList>
            <person name="Sorokin D.Y."/>
            <person name="Lucker S."/>
            <person name="Vejmelkova D."/>
            <person name="Kostrikina N.A."/>
            <person name="Kleerebezem R."/>
            <person name="Rijpstra W.I."/>
            <person name="Damste J.S."/>
            <person name="Le Paslier D."/>
            <person name="Muyzer G."/>
            <person name="Wagner M."/>
            <person name="van Loosdrecht M.C."/>
            <person name="Daims H."/>
        </authorList>
    </citation>
    <scope>NUCLEOTIDE SEQUENCE [LARGE SCALE GENOMIC DNA]</scope>
    <source>
        <strain evidence="12">none</strain>
    </source>
</reference>
<dbReference type="InterPro" id="IPR019926">
    <property type="entry name" value="Ribosomal_uL3_CS"/>
</dbReference>
<evidence type="ECO:0000256" key="8">
    <source>
        <dbReference type="RuleBase" id="RU003905"/>
    </source>
</evidence>
<keyword evidence="4 7" id="KW-0689">Ribosomal protein</keyword>
<dbReference type="OrthoDB" id="9806135at2"/>
<comment type="caution">
    <text evidence="11">The sequence shown here is derived from an EMBL/GenBank/DDBJ whole genome shotgun (WGS) entry which is preliminary data.</text>
</comment>
<organism evidence="11 12">
    <name type="scientific">Nitrolancea hollandica Lb</name>
    <dbReference type="NCBI Taxonomy" id="1129897"/>
    <lineage>
        <taxon>Bacteria</taxon>
        <taxon>Pseudomonadati</taxon>
        <taxon>Thermomicrobiota</taxon>
        <taxon>Thermomicrobia</taxon>
        <taxon>Sphaerobacterales</taxon>
        <taxon>Sphaerobacterineae</taxon>
        <taxon>Sphaerobacteraceae</taxon>
        <taxon>Nitrolancea</taxon>
    </lineage>
</organism>
<dbReference type="GO" id="GO:0022625">
    <property type="term" value="C:cytosolic large ribosomal subunit"/>
    <property type="evidence" value="ECO:0007669"/>
    <property type="project" value="TreeGrafter"/>
</dbReference>
<dbReference type="RefSeq" id="WP_008474387.1">
    <property type="nucleotide sequence ID" value="NZ_CAGS01000001.1"/>
</dbReference>
<feature type="region of interest" description="Disordered" evidence="10">
    <location>
        <begin position="53"/>
        <end position="74"/>
    </location>
</feature>
<name>I4EC72_9BACT</name>
<dbReference type="Pfam" id="PF00297">
    <property type="entry name" value="Ribosomal_L3"/>
    <property type="match status" value="1"/>
</dbReference>
<dbReference type="GO" id="GO:0003735">
    <property type="term" value="F:structural constituent of ribosome"/>
    <property type="evidence" value="ECO:0007669"/>
    <property type="project" value="UniProtKB-UniRule"/>
</dbReference>
<dbReference type="Proteomes" id="UP000004221">
    <property type="component" value="Unassembled WGS sequence"/>
</dbReference>
<dbReference type="FunFam" id="2.40.30.10:FF:000004">
    <property type="entry name" value="50S ribosomal protein L3"/>
    <property type="match status" value="1"/>
</dbReference>
<evidence type="ECO:0000256" key="5">
    <source>
        <dbReference type="ARBA" id="ARBA00023274"/>
    </source>
</evidence>
<feature type="region of interest" description="Disordered" evidence="10">
    <location>
        <begin position="123"/>
        <end position="150"/>
    </location>
</feature>
<dbReference type="Gene3D" id="2.40.30.10">
    <property type="entry name" value="Translation factors"/>
    <property type="match status" value="2"/>
</dbReference>
<evidence type="ECO:0000256" key="9">
    <source>
        <dbReference type="RuleBase" id="RU003906"/>
    </source>
</evidence>
<keyword evidence="12" id="KW-1185">Reference proteome</keyword>
<evidence type="ECO:0000256" key="3">
    <source>
        <dbReference type="ARBA" id="ARBA00022884"/>
    </source>
</evidence>
<dbReference type="SUPFAM" id="SSF50447">
    <property type="entry name" value="Translation proteins"/>
    <property type="match status" value="1"/>
</dbReference>
<dbReference type="GO" id="GO:0019843">
    <property type="term" value="F:rRNA binding"/>
    <property type="evidence" value="ECO:0007669"/>
    <property type="project" value="UniProtKB-UniRule"/>
</dbReference>
<dbReference type="EMBL" id="CAGS01000001">
    <property type="protein sequence ID" value="CCF82284.1"/>
    <property type="molecule type" value="Genomic_DNA"/>
</dbReference>
<comment type="similarity">
    <text evidence="1 7 8">Belongs to the universal ribosomal protein uL3 family.</text>
</comment>
<dbReference type="NCBIfam" id="TIGR03625">
    <property type="entry name" value="L3_bact"/>
    <property type="match status" value="1"/>
</dbReference>
<dbReference type="PANTHER" id="PTHR11229:SF16">
    <property type="entry name" value="LARGE RIBOSOMAL SUBUNIT PROTEIN UL3C"/>
    <property type="match status" value="1"/>
</dbReference>
<keyword evidence="2 7" id="KW-0699">rRNA-binding</keyword>
<evidence type="ECO:0000313" key="12">
    <source>
        <dbReference type="Proteomes" id="UP000004221"/>
    </source>
</evidence>
<keyword evidence="3 7" id="KW-0694">RNA-binding</keyword>
<evidence type="ECO:0000256" key="10">
    <source>
        <dbReference type="SAM" id="MobiDB-lite"/>
    </source>
</evidence>
<sequence>MIEGLLGKKLGMTQIFDETGRAVPVTVLEVGPCTITQVKTNERDGYEALQLGFGHSKRLNSPERGHRRPSGSDARYLREVRATPVDEYRVGQVLDCTLFKEGELVDVTGTSKGRGFAGVMKRHGFGGGPKTHGQSDRSRAPGSIGASATPGRVLKGMRMAGQMGNERVTTQNLRVAKVDTQRNLVLVHGSVPGATGGLVLVRHAIKQRERAAAAV</sequence>
<dbReference type="InterPro" id="IPR009000">
    <property type="entry name" value="Transl_B-barrel_sf"/>
</dbReference>
<evidence type="ECO:0000256" key="1">
    <source>
        <dbReference type="ARBA" id="ARBA00006540"/>
    </source>
</evidence>
<protein>
    <recommendedName>
        <fullName evidence="6 7">Large ribosomal subunit protein uL3</fullName>
    </recommendedName>
</protein>
<keyword evidence="5 7" id="KW-0687">Ribonucleoprotein</keyword>
<accession>I4EC72</accession>
<evidence type="ECO:0000256" key="4">
    <source>
        <dbReference type="ARBA" id="ARBA00022980"/>
    </source>
</evidence>
<dbReference type="GO" id="GO:0006412">
    <property type="term" value="P:translation"/>
    <property type="evidence" value="ECO:0007669"/>
    <property type="project" value="UniProtKB-UniRule"/>
</dbReference>
<dbReference type="InterPro" id="IPR000597">
    <property type="entry name" value="Ribosomal_uL3"/>
</dbReference>
<proteinExistence type="inferred from homology"/>
<evidence type="ECO:0000313" key="11">
    <source>
        <dbReference type="EMBL" id="CCF82284.1"/>
    </source>
</evidence>
<dbReference type="HAMAP" id="MF_01325_B">
    <property type="entry name" value="Ribosomal_uL3_B"/>
    <property type="match status" value="1"/>
</dbReference>
<gene>
    <name evidence="7 11" type="primary">rplC</name>
    <name evidence="11" type="ORF">NITHO_10019</name>
</gene>
<dbReference type="InterPro" id="IPR019927">
    <property type="entry name" value="Ribosomal_uL3_bac/org-type"/>
</dbReference>